<dbReference type="GO" id="GO:0006508">
    <property type="term" value="P:proteolysis"/>
    <property type="evidence" value="ECO:0007669"/>
    <property type="project" value="InterPro"/>
</dbReference>
<dbReference type="Pfam" id="PF22974">
    <property type="entry name" value="DUF7029"/>
    <property type="match status" value="1"/>
</dbReference>
<dbReference type="Pfam" id="PF14295">
    <property type="entry name" value="PAN_4"/>
    <property type="match status" value="5"/>
</dbReference>
<keyword evidence="7" id="KW-1185">Reference proteome</keyword>
<dbReference type="GO" id="GO:0005576">
    <property type="term" value="C:extracellular region"/>
    <property type="evidence" value="ECO:0007669"/>
    <property type="project" value="InterPro"/>
</dbReference>
<comment type="caution">
    <text evidence="6">The sequence shown here is derived from an EMBL/GenBank/DDBJ whole genome shotgun (WGS) entry which is preliminary data.</text>
</comment>
<keyword evidence="2" id="KW-1015">Disulfide bond</keyword>
<dbReference type="InterPro" id="IPR000177">
    <property type="entry name" value="Apple"/>
</dbReference>
<feature type="compositionally biased region" description="Low complexity" evidence="3">
    <location>
        <begin position="387"/>
        <end position="443"/>
    </location>
</feature>
<dbReference type="InterPro" id="IPR003609">
    <property type="entry name" value="Pan_app"/>
</dbReference>
<dbReference type="STRING" id="490622.A0A395NMG6"/>
<evidence type="ECO:0000256" key="4">
    <source>
        <dbReference type="SAM" id="SignalP"/>
    </source>
</evidence>
<feature type="chain" id="PRO_5017443132" description="Apple domain-containing protein" evidence="4">
    <location>
        <begin position="21"/>
        <end position="1557"/>
    </location>
</feature>
<feature type="compositionally biased region" description="Low complexity" evidence="3">
    <location>
        <begin position="1349"/>
        <end position="1371"/>
    </location>
</feature>
<evidence type="ECO:0000256" key="2">
    <source>
        <dbReference type="ARBA" id="ARBA00023157"/>
    </source>
</evidence>
<evidence type="ECO:0000313" key="6">
    <source>
        <dbReference type="EMBL" id="RFU77285.1"/>
    </source>
</evidence>
<dbReference type="PROSITE" id="PS50948">
    <property type="entry name" value="PAN"/>
    <property type="match status" value="1"/>
</dbReference>
<reference evidence="6 7" key="1">
    <citation type="journal article" date="2018" name="PLoS Pathog.">
        <title>Evolution of structural diversity of trichothecenes, a family of toxins produced by plant pathogenic and entomopathogenic fungi.</title>
        <authorList>
            <person name="Proctor R.H."/>
            <person name="McCormick S.P."/>
            <person name="Kim H.S."/>
            <person name="Cardoza R.E."/>
            <person name="Stanley A.M."/>
            <person name="Lindo L."/>
            <person name="Kelly A."/>
            <person name="Brown D.W."/>
            <person name="Lee T."/>
            <person name="Vaughan M.M."/>
            <person name="Alexander N.J."/>
            <person name="Busman M."/>
            <person name="Gutierrez S."/>
        </authorList>
    </citation>
    <scope>NUCLEOTIDE SEQUENCE [LARGE SCALE GENOMIC DNA]</scope>
    <source>
        <strain evidence="6 7">IBT 40837</strain>
    </source>
</reference>
<dbReference type="Proteomes" id="UP000266272">
    <property type="component" value="Unassembled WGS sequence"/>
</dbReference>
<keyword evidence="1" id="KW-0677">Repeat</keyword>
<gene>
    <name evidence="6" type="ORF">TARUN_4961</name>
</gene>
<protein>
    <recommendedName>
        <fullName evidence="5">Apple domain-containing protein</fullName>
    </recommendedName>
</protein>
<dbReference type="CDD" id="cd01100">
    <property type="entry name" value="APPLE_Factor_XI_like"/>
    <property type="match status" value="1"/>
</dbReference>
<sequence>MRPLLAGASALLLWASEAAGHAIPAADSNEIVARDQTYRASNGVQFATETGFDYHGGDYKTVTANSFHDCMNACSTQASCRAVSYSGKSCWLKSSVNAATINSKVSGAVRVQYAPSPITCPAAGSNQVKAADGRYFTIQCGVDHPHGDLKSVQTLDFANCISLCDETSGCVAASWRSGTCYLKKSLQAAVANSGVSTAVLTSLLPSPPVFCPGPSGQQFKETSGRTFTISCNVDHPGGDLANKLLSNFPGCVAWCDETKGCVAAVYHDGRCWLKSRLAASSTRPHSQVAVLNSALSPPSSLCPSQNGKQVKEPSGRSYTVACNVDRPGGDLISMKLDSFSSCISWCDQISGCAAAAYHDGQCWLKKTLTSSSAHTNGQVAVLSSKLPQTSTHTTSTTTKKTTSTTIKSTSLSTQKTSTITKSTSASTQSTTSTTIKPSSVSSSVTSVATSSATPISSSSTSSSAATTSSDVATTASTGVTGTAASSNAASTPATASNSPSSATDSPSSASDVSSQTTAPITTGAPAPNGTLQTPTGPLTLAAQPKVTLGPLTPPNVDIAGTAVITPQEVSQLWFGNASAASNASDAINAPTVRVNMTFEYPSVVLDNSVNILNIQCDSGSLSASFATETAYNAAKTSWAAAEGDSSSLIIITAASGCSSDGHYIYFVASQFTFNDSTKSVSCSGSIESVADIAQGVGLDFGSLGTLAPAIQPDPELAATYGCTSPSASNVHGLPAIYCGPDFDYRLDNQLGYYSVADEDFNATLAAVMPGVDHDALESRGLNRRWSLSGAFHAVVNMGKSAVNAIANDAKTLGNAIANTASSLASNAISNAKSLISGAASFAVGLAKGIFTAAAFIVTGNLNFDKSFDFPVNVAPPASALDDSPWGDGFKFYTWTPDKGEFYNAQDAALDKIKGVLIGEADPEPSIELWCVDCHVKGDIKLEGSATYTLSNGISKAQLSMKGNLDASLYLGMNAFAEWDPTKEYDFLTMGLPGLTIPDIFTLGPMISLGVSVDLDISAVGQYLVGADLSWSQLSADLDVINPRSSQQSGWVPNIRDTVQADGSLTVNSTLGLPVTLGFGINILNGKYNKELKVVDTPGVRASLEYDFTNEINNGEVNTDPEDNCYGIHWSLGVVNTVKLDLSDFKQGTYTLEEWDAPVFASGCIGESLSIAPPTATVTAPTGGSTFVPPPPPPSNRDCSSLSCPNDDGTLCVTGGEYFQLNCQVAFSAPFPVNLVHSSGVDECLNDCTSDSNCSGVNWFSLPMNNPLGLGWGSNLPNCWMYGNGQAPSNTPNPGFWTFVKAGTVQRKRDQIVRRATTVATSAVTTSTSTTSTANSKAVVADTLSQTASATTSTAASTTATSTEATASSTATGSIDGPHVISPITITDATGQLLVNPHVNGSLFVSPANSTVSMNTLTNGITFMADRTNPLITGDSSDRILYYFPDTISAVGASRLRLASWDAIPIGAELIMLFPTVASTGETILVALDSTHNIFFPFVCTIEGQLNKIFLVSDAATGEATLTNPDLTYTVIGGIAQSCVSLAMVAEDLQGWSPPKST</sequence>
<dbReference type="EMBL" id="PXOA01000290">
    <property type="protein sequence ID" value="RFU77285.1"/>
    <property type="molecule type" value="Genomic_DNA"/>
</dbReference>
<feature type="domain" description="Apple" evidence="5">
    <location>
        <begin position="40"/>
        <end position="120"/>
    </location>
</feature>
<evidence type="ECO:0000256" key="3">
    <source>
        <dbReference type="SAM" id="MobiDB-lite"/>
    </source>
</evidence>
<dbReference type="Gene3D" id="3.50.4.10">
    <property type="entry name" value="Hepatocyte Growth Factor"/>
    <property type="match status" value="2"/>
</dbReference>
<evidence type="ECO:0000256" key="1">
    <source>
        <dbReference type="ARBA" id="ARBA00022737"/>
    </source>
</evidence>
<accession>A0A395NMG6</accession>
<feature type="region of interest" description="Disordered" evidence="3">
    <location>
        <begin position="383"/>
        <end position="443"/>
    </location>
</feature>
<feature type="region of interest" description="Disordered" evidence="3">
    <location>
        <begin position="1349"/>
        <end position="1373"/>
    </location>
</feature>
<dbReference type="InterPro" id="IPR054293">
    <property type="entry name" value="DUF7029"/>
</dbReference>
<proteinExistence type="predicted"/>
<name>A0A395NMG6_TRIAR</name>
<feature type="region of interest" description="Disordered" evidence="3">
    <location>
        <begin position="481"/>
        <end position="538"/>
    </location>
</feature>
<feature type="region of interest" description="Disordered" evidence="3">
    <location>
        <begin position="451"/>
        <end position="470"/>
    </location>
</feature>
<keyword evidence="4" id="KW-0732">Signal</keyword>
<evidence type="ECO:0000313" key="7">
    <source>
        <dbReference type="Proteomes" id="UP000266272"/>
    </source>
</evidence>
<organism evidence="6 7">
    <name type="scientific">Trichoderma arundinaceum</name>
    <dbReference type="NCBI Taxonomy" id="490622"/>
    <lineage>
        <taxon>Eukaryota</taxon>
        <taxon>Fungi</taxon>
        <taxon>Dikarya</taxon>
        <taxon>Ascomycota</taxon>
        <taxon>Pezizomycotina</taxon>
        <taxon>Sordariomycetes</taxon>
        <taxon>Hypocreomycetidae</taxon>
        <taxon>Hypocreales</taxon>
        <taxon>Hypocreaceae</taxon>
        <taxon>Trichoderma</taxon>
    </lineage>
</organism>
<dbReference type="PANTHER" id="PTHR33946:SF4">
    <property type="entry name" value="COAGULATION FACTOR XI"/>
    <property type="match status" value="1"/>
</dbReference>
<dbReference type="PANTHER" id="PTHR33946">
    <property type="match status" value="1"/>
</dbReference>
<feature type="signal peptide" evidence="4">
    <location>
        <begin position="1"/>
        <end position="20"/>
    </location>
</feature>
<evidence type="ECO:0000259" key="5">
    <source>
        <dbReference type="PROSITE" id="PS50948"/>
    </source>
</evidence>
<dbReference type="OrthoDB" id="160645at2759"/>